<dbReference type="RefSeq" id="WP_168545917.1">
    <property type="nucleotide sequence ID" value="NZ_BAAAKS010000064.1"/>
</dbReference>
<sequence>MNEVEQLHRFADQVCTEATNVEIRAESIATEAREIRHAAERLRQGNATYDDIVALRSTADELEHLLRSELDNALDTVRSIRL</sequence>
<dbReference type="EMBL" id="JAAXOQ010000012">
    <property type="protein sequence ID" value="NKY18892.1"/>
    <property type="molecule type" value="Genomic_DNA"/>
</dbReference>
<gene>
    <name evidence="1" type="ORF">HF999_10980</name>
</gene>
<protein>
    <submittedName>
        <fullName evidence="1">Uncharacterized protein</fullName>
    </submittedName>
</protein>
<accession>A0A846X3X0</accession>
<evidence type="ECO:0000313" key="2">
    <source>
        <dbReference type="Proteomes" id="UP000582646"/>
    </source>
</evidence>
<keyword evidence="2" id="KW-1185">Reference proteome</keyword>
<comment type="caution">
    <text evidence="1">The sequence shown here is derived from an EMBL/GenBank/DDBJ whole genome shotgun (WGS) entry which is preliminary data.</text>
</comment>
<organism evidence="1 2">
    <name type="scientific">Tsukamurella spumae</name>
    <dbReference type="NCBI Taxonomy" id="44753"/>
    <lineage>
        <taxon>Bacteria</taxon>
        <taxon>Bacillati</taxon>
        <taxon>Actinomycetota</taxon>
        <taxon>Actinomycetes</taxon>
        <taxon>Mycobacteriales</taxon>
        <taxon>Tsukamurellaceae</taxon>
        <taxon>Tsukamurella</taxon>
    </lineage>
</organism>
<reference evidence="1 2" key="1">
    <citation type="submission" date="2020-04" db="EMBL/GenBank/DDBJ databases">
        <title>MicrobeNet Type strains.</title>
        <authorList>
            <person name="Nicholson A.C."/>
        </authorList>
    </citation>
    <scope>NUCLEOTIDE SEQUENCE [LARGE SCALE GENOMIC DNA]</scope>
    <source>
        <strain evidence="1 2">DSM 44113</strain>
    </source>
</reference>
<proteinExistence type="predicted"/>
<dbReference type="Proteomes" id="UP000582646">
    <property type="component" value="Unassembled WGS sequence"/>
</dbReference>
<dbReference type="AlphaFoldDB" id="A0A846X3X0"/>
<name>A0A846X3X0_9ACTN</name>
<evidence type="ECO:0000313" key="1">
    <source>
        <dbReference type="EMBL" id="NKY18892.1"/>
    </source>
</evidence>